<dbReference type="PANTHER" id="PTHR37017">
    <property type="entry name" value="AB HYDROLASE-1 DOMAIN-CONTAINING PROTEIN-RELATED"/>
    <property type="match status" value="1"/>
</dbReference>
<dbReference type="OrthoDB" id="2017317at2759"/>
<reference evidence="3 4" key="1">
    <citation type="journal article" date="2020" name="Phytopathology">
        <title>A high-quality genome resource of Botrytis fragariae, a new and rapidly spreading fungal pathogen causing strawberry gray mold in the U.S.A.</title>
        <authorList>
            <person name="Wu Y."/>
            <person name="Saski C.A."/>
            <person name="Schnabel G."/>
            <person name="Xiao S."/>
            <person name="Hu M."/>
        </authorList>
    </citation>
    <scope>NUCLEOTIDE SEQUENCE [LARGE SCALE GENOMIC DNA]</scope>
    <source>
        <strain evidence="3 4">BVB16</strain>
    </source>
</reference>
<keyword evidence="1" id="KW-0812">Transmembrane</keyword>
<dbReference type="InterPro" id="IPR000073">
    <property type="entry name" value="AB_hydrolase_1"/>
</dbReference>
<feature type="domain" description="AB hydrolase-1" evidence="2">
    <location>
        <begin position="8"/>
        <end position="240"/>
    </location>
</feature>
<dbReference type="Pfam" id="PF12697">
    <property type="entry name" value="Abhydrolase_6"/>
    <property type="match status" value="1"/>
</dbReference>
<proteinExistence type="predicted"/>
<dbReference type="SUPFAM" id="SSF53474">
    <property type="entry name" value="alpha/beta-Hydrolases"/>
    <property type="match status" value="1"/>
</dbReference>
<protein>
    <submittedName>
        <fullName evidence="3">Putative gliotoxin biosynthesis protein</fullName>
    </submittedName>
</protein>
<evidence type="ECO:0000256" key="1">
    <source>
        <dbReference type="SAM" id="Phobius"/>
    </source>
</evidence>
<dbReference type="InterPro" id="IPR029058">
    <property type="entry name" value="AB_hydrolase_fold"/>
</dbReference>
<keyword evidence="4" id="KW-1185">Reference proteome</keyword>
<name>A0A8H6ECZ2_9HELO</name>
<comment type="caution">
    <text evidence="3">The sequence shown here is derived from an EMBL/GenBank/DDBJ whole genome shotgun (WGS) entry which is preliminary data.</text>
</comment>
<dbReference type="Gene3D" id="3.40.50.1820">
    <property type="entry name" value="alpha/beta hydrolase"/>
    <property type="match status" value="1"/>
</dbReference>
<dbReference type="AlphaFoldDB" id="A0A8H6ECZ2"/>
<gene>
    <name evidence="3" type="ORF">Bfra_006977</name>
</gene>
<keyword evidence="1" id="KW-1133">Transmembrane helix</keyword>
<dbReference type="EMBL" id="JABFCT010000026">
    <property type="protein sequence ID" value="KAF5867779.1"/>
    <property type="molecule type" value="Genomic_DNA"/>
</dbReference>
<dbReference type="Gene3D" id="3.10.490.10">
    <property type="entry name" value="Gamma-glutamyl cyclotransferase-like"/>
    <property type="match status" value="1"/>
</dbReference>
<evidence type="ECO:0000313" key="3">
    <source>
        <dbReference type="EMBL" id="KAF5867779.1"/>
    </source>
</evidence>
<sequence>MVNSKPTVVFIPGFWHTPEGFTPLSKVLEKEGYPSVLVNLPSAGAHPGHPDFSQDVAAIRKIVTELADEGKEVIVVMHSGGSVSGSEASRDLGKKERQAEGENGGIVRVIYIGILLPKAGKTMFETFQGVLSSPDLDSDFVIDQDQSFHVFAEDGTSTITDGDTRFYNDLSAEDARYWSSKLTSLSLGVGMSPLTYEAWKYVPSAYIMPLQDKSIPLKQVRQIVKEAKIEMVFEIETGHSRTAYGAQPLSRPVQGVGASLDAKRFPSSILRDILQGIPDEKPYPAPQRFWDPYTPKPPVIVSEPVKVPETSTSRLESSAVPLLSPALDDREEAKTVLYLAYGSNLSAETFKGKRGIKPLSAVNVHVPAIDLTFDLCGIPYTEPCFANCQYKKDQSNSPRTRDYHKTRWHKGLVGVVYEVTREDYRTIIATEGGGSSYKEEIVECFVLPKGSKTVNPNPSSIPFQAYTLLCPFNSKDANRIVRPDPNYAQPSARYLKLITDGAEEHNLPEEYVNYLHGIRSYTVTTIRQKTAQIIIMTFIVPIILALFGLGKIFADKNGKLPDWLANAMRTLFRFVWVAYDRILKDKFGDGERTIERKGIDIEEVDLDKRWDEKKVSLL</sequence>
<keyword evidence="1" id="KW-0472">Membrane</keyword>
<dbReference type="Proteomes" id="UP000531561">
    <property type="component" value="Unassembled WGS sequence"/>
</dbReference>
<evidence type="ECO:0000313" key="4">
    <source>
        <dbReference type="Proteomes" id="UP000531561"/>
    </source>
</evidence>
<dbReference type="GeneID" id="59261040"/>
<dbReference type="RefSeq" id="XP_037186728.1">
    <property type="nucleotide sequence ID" value="XM_037337348.1"/>
</dbReference>
<organism evidence="3 4">
    <name type="scientific">Botrytis fragariae</name>
    <dbReference type="NCBI Taxonomy" id="1964551"/>
    <lineage>
        <taxon>Eukaryota</taxon>
        <taxon>Fungi</taxon>
        <taxon>Dikarya</taxon>
        <taxon>Ascomycota</taxon>
        <taxon>Pezizomycotina</taxon>
        <taxon>Leotiomycetes</taxon>
        <taxon>Helotiales</taxon>
        <taxon>Sclerotiniaceae</taxon>
        <taxon>Botrytis</taxon>
    </lineage>
</organism>
<feature type="transmembrane region" description="Helical" evidence="1">
    <location>
        <begin position="533"/>
        <end position="554"/>
    </location>
</feature>
<dbReference type="InterPro" id="IPR052897">
    <property type="entry name" value="Sec-Metab_Biosynth_Hydrolase"/>
</dbReference>
<accession>A0A8H6ECZ2</accession>
<dbReference type="PANTHER" id="PTHR37017:SF11">
    <property type="entry name" value="ESTERASE_LIPASE_THIOESTERASE DOMAIN-CONTAINING PROTEIN"/>
    <property type="match status" value="1"/>
</dbReference>
<evidence type="ECO:0000259" key="2">
    <source>
        <dbReference type="Pfam" id="PF12697"/>
    </source>
</evidence>